<evidence type="ECO:0000256" key="6">
    <source>
        <dbReference type="ARBA" id="ARBA00023239"/>
    </source>
</evidence>
<dbReference type="EC" id="4.98.1.1" evidence="9 10"/>
<keyword evidence="4 9" id="KW-0408">Iron</keyword>
<dbReference type="PANTHER" id="PTHR11108">
    <property type="entry name" value="FERROCHELATASE"/>
    <property type="match status" value="1"/>
</dbReference>
<evidence type="ECO:0000256" key="4">
    <source>
        <dbReference type="ARBA" id="ARBA00023004"/>
    </source>
</evidence>
<dbReference type="HAMAP" id="MF_00323">
    <property type="entry name" value="Ferrochelatase"/>
    <property type="match status" value="1"/>
</dbReference>
<feature type="binding site" evidence="9">
    <location>
        <position position="293"/>
    </location>
    <ligand>
        <name>Fe(2+)</name>
        <dbReference type="ChEBI" id="CHEBI:29033"/>
    </ligand>
</feature>
<dbReference type="GO" id="GO:0004325">
    <property type="term" value="F:ferrochelatase activity"/>
    <property type="evidence" value="ECO:0007669"/>
    <property type="project" value="UniProtKB-UniRule"/>
</dbReference>
<keyword evidence="3 9" id="KW-0479">Metal-binding</keyword>
<comment type="catalytic activity">
    <reaction evidence="8">
        <text>Fe-coproporphyrin III + 2 H(+) = coproporphyrin III + Fe(2+)</text>
        <dbReference type="Rhea" id="RHEA:49572"/>
        <dbReference type="ChEBI" id="CHEBI:15378"/>
        <dbReference type="ChEBI" id="CHEBI:29033"/>
        <dbReference type="ChEBI" id="CHEBI:68438"/>
        <dbReference type="ChEBI" id="CHEBI:131725"/>
        <dbReference type="EC" id="4.99.1.9"/>
    </reaction>
    <physiologicalReaction direction="right-to-left" evidence="8">
        <dbReference type="Rhea" id="RHEA:49574"/>
    </physiologicalReaction>
</comment>
<evidence type="ECO:0000256" key="5">
    <source>
        <dbReference type="ARBA" id="ARBA00023133"/>
    </source>
</evidence>
<dbReference type="NCBIfam" id="TIGR00109">
    <property type="entry name" value="hemH"/>
    <property type="match status" value="1"/>
</dbReference>
<evidence type="ECO:0000256" key="3">
    <source>
        <dbReference type="ARBA" id="ARBA00022723"/>
    </source>
</evidence>
<feature type="binding site" evidence="9">
    <location>
        <position position="212"/>
    </location>
    <ligand>
        <name>Fe(2+)</name>
        <dbReference type="ChEBI" id="CHEBI:29033"/>
    </ligand>
</feature>
<dbReference type="OrthoDB" id="9809741at2"/>
<dbReference type="GO" id="GO:0005737">
    <property type="term" value="C:cytoplasm"/>
    <property type="evidence" value="ECO:0007669"/>
    <property type="project" value="UniProtKB-SubCell"/>
</dbReference>
<protein>
    <recommendedName>
        <fullName evidence="9 10">Ferrochelatase</fullName>
        <ecNumber evidence="9 10">4.98.1.1</ecNumber>
    </recommendedName>
    <alternativeName>
        <fullName evidence="9">Heme synthase</fullName>
    </alternativeName>
    <alternativeName>
        <fullName evidence="9">Protoheme ferro-lyase</fullName>
    </alternativeName>
</protein>
<dbReference type="EMBL" id="QUSW01000008">
    <property type="protein sequence ID" value="RQP22274.1"/>
    <property type="molecule type" value="Genomic_DNA"/>
</dbReference>
<name>A0A3N7HJN7_9BURK</name>
<keyword evidence="2 9" id="KW-0963">Cytoplasm</keyword>
<dbReference type="Proteomes" id="UP000267464">
    <property type="component" value="Unassembled WGS sequence"/>
</dbReference>
<dbReference type="FunFam" id="3.40.50.1400:FF:000002">
    <property type="entry name" value="Ferrochelatase"/>
    <property type="match status" value="1"/>
</dbReference>
<dbReference type="UniPathway" id="UPA00252">
    <property type="reaction ID" value="UER00325"/>
</dbReference>
<evidence type="ECO:0000313" key="11">
    <source>
        <dbReference type="EMBL" id="RQP22274.1"/>
    </source>
</evidence>
<evidence type="ECO:0000256" key="10">
    <source>
        <dbReference type="RuleBase" id="RU000607"/>
    </source>
</evidence>
<organism evidence="11 12">
    <name type="scientific">Piscinibacter terrae</name>
    <dbReference type="NCBI Taxonomy" id="2496871"/>
    <lineage>
        <taxon>Bacteria</taxon>
        <taxon>Pseudomonadati</taxon>
        <taxon>Pseudomonadota</taxon>
        <taxon>Betaproteobacteria</taxon>
        <taxon>Burkholderiales</taxon>
        <taxon>Sphaerotilaceae</taxon>
        <taxon>Piscinibacter</taxon>
    </lineage>
</organism>
<comment type="function">
    <text evidence="9 10">Catalyzes the ferrous insertion into protoporphyrin IX.</text>
</comment>
<comment type="similarity">
    <text evidence="1 9 10">Belongs to the ferrochelatase family.</text>
</comment>
<evidence type="ECO:0000256" key="2">
    <source>
        <dbReference type="ARBA" id="ARBA00022490"/>
    </source>
</evidence>
<comment type="subcellular location">
    <subcellularLocation>
        <location evidence="9 10">Cytoplasm</location>
    </subcellularLocation>
</comment>
<evidence type="ECO:0000256" key="8">
    <source>
        <dbReference type="ARBA" id="ARBA00024536"/>
    </source>
</evidence>
<evidence type="ECO:0000256" key="7">
    <source>
        <dbReference type="ARBA" id="ARBA00023244"/>
    </source>
</evidence>
<dbReference type="GO" id="GO:0006783">
    <property type="term" value="P:heme biosynthetic process"/>
    <property type="evidence" value="ECO:0007669"/>
    <property type="project" value="UniProtKB-UniRule"/>
</dbReference>
<proteinExistence type="inferred from homology"/>
<dbReference type="CDD" id="cd00419">
    <property type="entry name" value="Ferrochelatase_C"/>
    <property type="match status" value="1"/>
</dbReference>
<dbReference type="Gene3D" id="3.40.50.1400">
    <property type="match status" value="2"/>
</dbReference>
<keyword evidence="5 9" id="KW-0350">Heme biosynthesis</keyword>
<dbReference type="PROSITE" id="PS00534">
    <property type="entry name" value="FERROCHELATASE"/>
    <property type="match status" value="1"/>
</dbReference>
<dbReference type="InterPro" id="IPR019772">
    <property type="entry name" value="Ferrochelatase_AS"/>
</dbReference>
<keyword evidence="7 9" id="KW-0627">Porphyrin biosynthesis</keyword>
<evidence type="ECO:0000256" key="9">
    <source>
        <dbReference type="HAMAP-Rule" id="MF_00323"/>
    </source>
</evidence>
<dbReference type="AlphaFoldDB" id="A0A3N7HJN7"/>
<sequence length="366" mass="40870">MRFAPEPAHSHGQSPATPRTAIVLCNLGTPDAPTAPALRKYLAEFLSDKRVVEIPRFVWWPILHGIILRTRPAKSAAKYASIWTPEGSPLRVWTDKQAKLLAGYLGQRGQRVTVRHAMRYGSPSIASVLDELKGMGVNRMLILPLYPQYCAATTASVFDAVYAWAATQRSLPELRFVNRYHDDALYIEALARRVIEHSQTHGRPEKLVLSFHGVPKRTLALGDPYHCECQKTARLLAERLSYKPEQVLVTFQSRFGKAEWLQPYTEPTLVKLAKQGVKRVDVMCPGFTSDCLETLEEINQEARAAYTKAGGAEFHYIPCLNDQHEWIAAMSSIAMRHLQGWPTTGADDPAALAAERERALAMGARA</sequence>
<keyword evidence="12" id="KW-1185">Reference proteome</keyword>
<reference evidence="11 12" key="1">
    <citation type="submission" date="2018-08" db="EMBL/GenBank/DDBJ databases">
        <authorList>
            <person name="Khan S.A."/>
            <person name="Jeon C.O."/>
            <person name="Chun B.H."/>
            <person name="Jeong S.E."/>
        </authorList>
    </citation>
    <scope>NUCLEOTIDE SEQUENCE [LARGE SCALE GENOMIC DNA]</scope>
    <source>
        <strain evidence="11 12">S-16</strain>
    </source>
</reference>
<dbReference type="GO" id="GO:0046872">
    <property type="term" value="F:metal ion binding"/>
    <property type="evidence" value="ECO:0007669"/>
    <property type="project" value="UniProtKB-KW"/>
</dbReference>
<dbReference type="Pfam" id="PF00762">
    <property type="entry name" value="Ferrochelatase"/>
    <property type="match status" value="1"/>
</dbReference>
<dbReference type="InterPro" id="IPR001015">
    <property type="entry name" value="Ferrochelatase"/>
</dbReference>
<dbReference type="PANTHER" id="PTHR11108:SF1">
    <property type="entry name" value="FERROCHELATASE, MITOCHONDRIAL"/>
    <property type="match status" value="1"/>
</dbReference>
<keyword evidence="6 9" id="KW-0456">Lyase</keyword>
<evidence type="ECO:0000313" key="12">
    <source>
        <dbReference type="Proteomes" id="UP000267464"/>
    </source>
</evidence>
<dbReference type="InterPro" id="IPR033644">
    <property type="entry name" value="Ferrochelatase_C"/>
</dbReference>
<comment type="catalytic activity">
    <reaction evidence="9 10">
        <text>heme b + 2 H(+) = protoporphyrin IX + Fe(2+)</text>
        <dbReference type="Rhea" id="RHEA:22584"/>
        <dbReference type="ChEBI" id="CHEBI:15378"/>
        <dbReference type="ChEBI" id="CHEBI:29033"/>
        <dbReference type="ChEBI" id="CHEBI:57306"/>
        <dbReference type="ChEBI" id="CHEBI:60344"/>
        <dbReference type="EC" id="4.98.1.1"/>
    </reaction>
</comment>
<evidence type="ECO:0000256" key="1">
    <source>
        <dbReference type="ARBA" id="ARBA00007718"/>
    </source>
</evidence>
<gene>
    <name evidence="9" type="primary">hemH</name>
    <name evidence="11" type="ORF">DZC73_24220</name>
</gene>
<dbReference type="InterPro" id="IPR033659">
    <property type="entry name" value="Ferrochelatase_N"/>
</dbReference>
<accession>A0A3N7HJN7</accession>
<dbReference type="SUPFAM" id="SSF53800">
    <property type="entry name" value="Chelatase"/>
    <property type="match status" value="1"/>
</dbReference>
<comment type="caution">
    <text evidence="11">The sequence shown here is derived from an EMBL/GenBank/DDBJ whole genome shotgun (WGS) entry which is preliminary data.</text>
</comment>
<comment type="pathway">
    <text evidence="9 10">Porphyrin-containing compound metabolism; protoheme biosynthesis; protoheme from protoporphyrin-IX: step 1/1.</text>
</comment>
<reference evidence="11 12" key="2">
    <citation type="submission" date="2018-12" db="EMBL/GenBank/DDBJ databases">
        <title>Rhizobacter gummiphilus sp. nov., a rubber-degrading bacterium isolated from the soil of a botanical garden in Japan.</title>
        <authorList>
            <person name="Shunsuke S.S."/>
        </authorList>
    </citation>
    <scope>NUCLEOTIDE SEQUENCE [LARGE SCALE GENOMIC DNA]</scope>
    <source>
        <strain evidence="11 12">S-16</strain>
    </source>
</reference>
<dbReference type="CDD" id="cd03411">
    <property type="entry name" value="Ferrochelatase_N"/>
    <property type="match status" value="1"/>
</dbReference>